<feature type="domain" description="AMP-binding enzyme C-terminal" evidence="4">
    <location>
        <begin position="418"/>
        <end position="494"/>
    </location>
</feature>
<dbReference type="InterPro" id="IPR045851">
    <property type="entry name" value="AMP-bd_C_sf"/>
</dbReference>
<dbReference type="Pfam" id="PF00501">
    <property type="entry name" value="AMP-binding"/>
    <property type="match status" value="1"/>
</dbReference>
<sequence length="513" mass="55364">VPDFIEELGLEPGSIAIVGPDSRLTWAAVDLVLNRCANALLQADLGASRRVAVFAENSCETAMAHLAGLFGGASTVPVNFHLTSSEVAYILRDSRTEVVFAGPETVERAVEAAGLAEVSTVVAWGDCETSGALSWDEWLESGSDSPPPDDVRPLPNMLYTSGTTGVPKGTELPPTMFAGGSTIREHLENVRENRFAKLGTHLVLGPMYHTGPLSGMRSLLAGVPSIVTGRFDAEETLRVISDNQVESTLMVPTHFVRLIDLSSKIREQYDVSSIRLVVHTGSKCPIEVKRAMIEWWGPVFVEAYGATEVGTTCSITSEEWLEHPGSVGRAVPPFTPLVVDDQGEEVPSGTEGRLFFQDSTGRGVVYPGDPAKSAAAHLKPGVFTLGELGHIDKDGYVYIGDRVSDMVVSGGVNLYPAEAEQVLIGHPDVADVACIGVPHREMGEELKALVVLSDPEKRVDESEILGYCLQRLSHHKCPRTVTLVEDLGRTTMGKIDKRKLRSPWWDEPATTSD</sequence>
<dbReference type="AlphaFoldDB" id="A0A381NAZ2"/>
<evidence type="ECO:0000259" key="4">
    <source>
        <dbReference type="Pfam" id="PF13193"/>
    </source>
</evidence>
<dbReference type="Pfam" id="PF13193">
    <property type="entry name" value="AMP-binding_C"/>
    <property type="match status" value="1"/>
</dbReference>
<comment type="similarity">
    <text evidence="1">Belongs to the ATP-dependent AMP-binding enzyme family.</text>
</comment>
<proteinExistence type="inferred from homology"/>
<feature type="non-terminal residue" evidence="5">
    <location>
        <position position="1"/>
    </location>
</feature>
<dbReference type="SUPFAM" id="SSF56801">
    <property type="entry name" value="Acetyl-CoA synthetase-like"/>
    <property type="match status" value="1"/>
</dbReference>
<feature type="domain" description="AMP-dependent synthetase/ligase" evidence="3">
    <location>
        <begin position="12"/>
        <end position="356"/>
    </location>
</feature>
<keyword evidence="2" id="KW-0436">Ligase</keyword>
<dbReference type="Gene3D" id="3.40.50.12780">
    <property type="entry name" value="N-terminal domain of ligase-like"/>
    <property type="match status" value="1"/>
</dbReference>
<protein>
    <recommendedName>
        <fullName evidence="6">AMP-dependent synthetase/ligase domain-containing protein</fullName>
    </recommendedName>
</protein>
<reference evidence="5" key="1">
    <citation type="submission" date="2018-05" db="EMBL/GenBank/DDBJ databases">
        <authorList>
            <person name="Lanie J.A."/>
            <person name="Ng W.-L."/>
            <person name="Kazmierczak K.M."/>
            <person name="Andrzejewski T.M."/>
            <person name="Davidsen T.M."/>
            <person name="Wayne K.J."/>
            <person name="Tettelin H."/>
            <person name="Glass J.I."/>
            <person name="Rusch D."/>
            <person name="Podicherti R."/>
            <person name="Tsui H.-C.T."/>
            <person name="Winkler M.E."/>
        </authorList>
    </citation>
    <scope>NUCLEOTIDE SEQUENCE</scope>
</reference>
<dbReference type="GO" id="GO:0031956">
    <property type="term" value="F:medium-chain fatty acid-CoA ligase activity"/>
    <property type="evidence" value="ECO:0007669"/>
    <property type="project" value="TreeGrafter"/>
</dbReference>
<dbReference type="EMBL" id="UINC01000230">
    <property type="protein sequence ID" value="SUZ51609.1"/>
    <property type="molecule type" value="Genomic_DNA"/>
</dbReference>
<dbReference type="InterPro" id="IPR000873">
    <property type="entry name" value="AMP-dep_synth/lig_dom"/>
</dbReference>
<name>A0A381NAZ2_9ZZZZ</name>
<evidence type="ECO:0000313" key="5">
    <source>
        <dbReference type="EMBL" id="SUZ51609.1"/>
    </source>
</evidence>
<dbReference type="InterPro" id="IPR025110">
    <property type="entry name" value="AMP-bd_C"/>
</dbReference>
<organism evidence="5">
    <name type="scientific">marine metagenome</name>
    <dbReference type="NCBI Taxonomy" id="408172"/>
    <lineage>
        <taxon>unclassified sequences</taxon>
        <taxon>metagenomes</taxon>
        <taxon>ecological metagenomes</taxon>
    </lineage>
</organism>
<accession>A0A381NAZ2</accession>
<dbReference type="PROSITE" id="PS00455">
    <property type="entry name" value="AMP_BINDING"/>
    <property type="match status" value="1"/>
</dbReference>
<dbReference type="PANTHER" id="PTHR43201">
    <property type="entry name" value="ACYL-COA SYNTHETASE"/>
    <property type="match status" value="1"/>
</dbReference>
<dbReference type="Gene3D" id="3.30.300.30">
    <property type="match status" value="1"/>
</dbReference>
<evidence type="ECO:0000259" key="3">
    <source>
        <dbReference type="Pfam" id="PF00501"/>
    </source>
</evidence>
<dbReference type="InterPro" id="IPR042099">
    <property type="entry name" value="ANL_N_sf"/>
</dbReference>
<dbReference type="GO" id="GO:0006631">
    <property type="term" value="P:fatty acid metabolic process"/>
    <property type="evidence" value="ECO:0007669"/>
    <property type="project" value="TreeGrafter"/>
</dbReference>
<gene>
    <name evidence="5" type="ORF">METZ01_LOCUS4463</name>
</gene>
<dbReference type="InterPro" id="IPR020845">
    <property type="entry name" value="AMP-binding_CS"/>
</dbReference>
<evidence type="ECO:0000256" key="2">
    <source>
        <dbReference type="ARBA" id="ARBA00022598"/>
    </source>
</evidence>
<evidence type="ECO:0008006" key="6">
    <source>
        <dbReference type="Google" id="ProtNLM"/>
    </source>
</evidence>
<evidence type="ECO:0000256" key="1">
    <source>
        <dbReference type="ARBA" id="ARBA00006432"/>
    </source>
</evidence>
<dbReference type="PANTHER" id="PTHR43201:SF5">
    <property type="entry name" value="MEDIUM-CHAIN ACYL-COA LIGASE ACSF2, MITOCHONDRIAL"/>
    <property type="match status" value="1"/>
</dbReference>